<proteinExistence type="predicted"/>
<dbReference type="RefSeq" id="WP_214434994.1">
    <property type="nucleotide sequence ID" value="NZ_CAWPUQ010000155.1"/>
</dbReference>
<accession>A0A8J7I5E3</accession>
<keyword evidence="2" id="KW-1185">Reference proteome</keyword>
<gene>
    <name evidence="1" type="ORF">I8752_25340</name>
</gene>
<sequence length="49" mass="5428">MHRCYPDDELIKVARTFLAGRLADMTTAASADAYTPSEVDTLWQTVKPA</sequence>
<evidence type="ECO:0000313" key="1">
    <source>
        <dbReference type="EMBL" id="MBH8576255.1"/>
    </source>
</evidence>
<protein>
    <submittedName>
        <fullName evidence="1">Uncharacterized protein</fullName>
    </submittedName>
</protein>
<dbReference type="EMBL" id="JAECZA010000228">
    <property type="protein sequence ID" value="MBH8576255.1"/>
    <property type="molecule type" value="Genomic_DNA"/>
</dbReference>
<comment type="caution">
    <text evidence="1">The sequence shown here is derived from an EMBL/GenBank/DDBJ whole genome shotgun (WGS) entry which is preliminary data.</text>
</comment>
<dbReference type="Proteomes" id="UP000662314">
    <property type="component" value="Unassembled WGS sequence"/>
</dbReference>
<dbReference type="AlphaFoldDB" id="A0A8J7I5E3"/>
<organism evidence="1 2">
    <name type="scientific">Dendronalium phyllosphericum CENA369</name>
    <dbReference type="NCBI Taxonomy" id="1725256"/>
    <lineage>
        <taxon>Bacteria</taxon>
        <taxon>Bacillati</taxon>
        <taxon>Cyanobacteriota</taxon>
        <taxon>Cyanophyceae</taxon>
        <taxon>Nostocales</taxon>
        <taxon>Nostocaceae</taxon>
        <taxon>Dendronalium</taxon>
        <taxon>Dendronalium phyllosphericum</taxon>
    </lineage>
</organism>
<evidence type="ECO:0000313" key="2">
    <source>
        <dbReference type="Proteomes" id="UP000662314"/>
    </source>
</evidence>
<reference evidence="1 2" key="1">
    <citation type="journal article" date="2021" name="Int. J. Syst. Evol. Microbiol.">
        <title>Amazonocrinis nigriterrae gen. nov., sp. nov., Atlanticothrix silvestris gen. nov., sp. nov. and Dendronalium phyllosphericum gen. nov., sp. nov., nostocacean cyanobacteria from Brazilian environments.</title>
        <authorList>
            <person name="Alvarenga D.O."/>
            <person name="Andreote A.P.D."/>
            <person name="Branco L.H.Z."/>
            <person name="Delbaje E."/>
            <person name="Cruz R.B."/>
            <person name="Varani A.M."/>
            <person name="Fiore M.F."/>
        </authorList>
    </citation>
    <scope>NUCLEOTIDE SEQUENCE [LARGE SCALE GENOMIC DNA]</scope>
    <source>
        <strain evidence="1 2">CENA369</strain>
    </source>
</reference>
<name>A0A8J7I5E3_9NOST</name>